<protein>
    <submittedName>
        <fullName evidence="1">Uncharacterized protein</fullName>
    </submittedName>
</protein>
<evidence type="ECO:0000313" key="1">
    <source>
        <dbReference type="EMBL" id="UTJ05545.1"/>
    </source>
</evidence>
<accession>A0ABY5E317</accession>
<gene>
    <name evidence="1" type="ORF">NJU99_09735</name>
</gene>
<evidence type="ECO:0000313" key="2">
    <source>
        <dbReference type="Proteomes" id="UP001060012"/>
    </source>
</evidence>
<dbReference type="EMBL" id="CP100595">
    <property type="protein sequence ID" value="UTJ05545.1"/>
    <property type="molecule type" value="Genomic_DNA"/>
</dbReference>
<dbReference type="Proteomes" id="UP001060012">
    <property type="component" value="Chromosome"/>
</dbReference>
<keyword evidence="2" id="KW-1185">Reference proteome</keyword>
<sequence>MNRKVNLLEEINSGILVLEVLAKDYKLSQAELSANIDICKNNILDCNPKFNNNVLKKTFTYHKHMNLLSSKTQMLLLYFENSVVSLIPKLHKAIELNYNAKNVEKKESKNDNKYTKYFNKDFNTIKDLSNARLEILKAMIDDIKKTSDLLYN</sequence>
<dbReference type="RefSeq" id="WP_254575726.1">
    <property type="nucleotide sequence ID" value="NZ_CP100595.1"/>
</dbReference>
<organism evidence="1 2">
    <name type="scientific">Arcobacter roscoffensis</name>
    <dbReference type="NCBI Taxonomy" id="2961520"/>
    <lineage>
        <taxon>Bacteria</taxon>
        <taxon>Pseudomonadati</taxon>
        <taxon>Campylobacterota</taxon>
        <taxon>Epsilonproteobacteria</taxon>
        <taxon>Campylobacterales</taxon>
        <taxon>Arcobacteraceae</taxon>
        <taxon>Arcobacter</taxon>
    </lineage>
</organism>
<name>A0ABY5E317_9BACT</name>
<proteinExistence type="predicted"/>
<reference evidence="1" key="1">
    <citation type="submission" date="2022-07" db="EMBL/GenBank/DDBJ databases">
        <title>Arcobacter roscoffensis sp. nov., a marine bacterium isolated from coastal seawater collected from Roscoff, France.</title>
        <authorList>
            <person name="Pascual J."/>
            <person name="Lepeaux C."/>
            <person name="Methner A."/>
            <person name="Overmann J."/>
        </authorList>
    </citation>
    <scope>NUCLEOTIDE SEQUENCE</scope>
    <source>
        <strain evidence="1">ARW1-2F2</strain>
    </source>
</reference>